<feature type="transmembrane region" description="Helical" evidence="2">
    <location>
        <begin position="1179"/>
        <end position="1205"/>
    </location>
</feature>
<dbReference type="PaxDb" id="55529-EKX43047"/>
<dbReference type="HOGENOM" id="CLU_268905_0_0_1"/>
<keyword evidence="2" id="KW-1133">Transmembrane helix</keyword>
<dbReference type="Pfam" id="PF14015">
    <property type="entry name" value="DUF4231"/>
    <property type="match status" value="1"/>
</dbReference>
<sequence length="1219" mass="137887">MEEVKEVKENGIRSNAVLVEQGNRPNSTAAQYEAELQEIKARTMYNLIEEVTVGAVKKRLLLLTNRQASLFNKKSVQKLLDAFEIPHKPKLVIKLVHSELGINQLKRYRTEHEVVMKGNHDIRDDFMYDNYLWSPPGPTYTEDEIEQGENRLCQFFRDVLVPLCAQTNAIVLAGCSDWDVMSAAFSRAVNLQKASWGSEKPFTTIGFGYHFCFHLSTETEGTMANDLSNASNFWAKKQDVIERFLQSRWGDKSNWLKQDIVSDFDDYILFDAIKIDNKGNIEDVEDTTPSSTLENMILGHFTESLPCICFRTTRSNAVVTNQVCTDILNSGTPMVFLDLRERPLVAEATRGERLHRAMEHIVQYRTGLMEMNQNDPYDNCNLAWLQSIVSGYDGADVKDAVSIDRTSECIHEAITRRVTEGKKGKVGDGDRLHDILSIADFLTDELCQNFWQREQIMQKLGYKPHFDDYGKLKVFYREMRTTYHSIIREMLVNGNFYGRNVSDFSGLRLLIQKLIRMERIPLENSMEGLMILRQAWDTIDICTYISIKYKWVAKVGYFLLLIIAVASTAVTVMKEKVDQCIGYSECQHEGRTKVAIFLLSLSASVIGSFMAYLNPVTRWRSLRNIASRIESTIWMYRARVGPFAMTPGVVDAAEMALRARLLSLRNEILTSADVTETAFMREYSPGIFMHGQREATRRRKKRPSNVLMPEGNSQDNHQSPVTPQLFIDLRVQEMIAFYRKRLPSYRNQYNIYQLLIILSSACAAILASFDMPQVAAIIVSFSACVVSWMEFHGTRQKLERYNKSLMNLVNIVTWYESMTAVEKASLENITTLVMQLDVVSQSFDSHCWCDQRWQGVKPLINGTDRGADAEALPLPKRRSLYEKLDFLERNSRNEDYVKTDLALGNYEVGFVGEKRATNEVNQTVSSQAGGYWRGKLGRSIFETTGLYQNLVRMPRDEIPRYVQNGLKQSVTRKQNERNPNINSGIGIRASSDMQDTEIVAVNLVCAKFLQILSISVVLVGIVTELNEEQRVAIRKRAVETGRAQRLGSDWQGEDDHPQPTQNTVRVDFSSPLIAFGPAPLQRFLKLSVGPSTDVFLDTTYVDDKIRLGRGATSGSRFVFQRVGDESSQATLWRSLVAAPAPVPGKKIGLAIFVVVAAKLLATIAMLFMQAAPATALMSVLTYLAIPLKISAWLKVGVLCLLAFLFNQSGGVVEGEETSS</sequence>
<proteinExistence type="predicted"/>
<feature type="transmembrane region" description="Helical" evidence="2">
    <location>
        <begin position="1147"/>
        <end position="1167"/>
    </location>
</feature>
<dbReference type="OrthoDB" id="411759at2759"/>
<name>L1J3Y7_GUITC</name>
<keyword evidence="2" id="KW-0472">Membrane</keyword>
<dbReference type="EMBL" id="JH993013">
    <property type="protein sequence ID" value="EKX43047.1"/>
    <property type="molecule type" value="Genomic_DNA"/>
</dbReference>
<dbReference type="Pfam" id="PF18181">
    <property type="entry name" value="SLATT_1"/>
    <property type="match status" value="1"/>
</dbReference>
<organism evidence="4">
    <name type="scientific">Guillardia theta (strain CCMP2712)</name>
    <name type="common">Cryptophyte</name>
    <dbReference type="NCBI Taxonomy" id="905079"/>
    <lineage>
        <taxon>Eukaryota</taxon>
        <taxon>Cryptophyceae</taxon>
        <taxon>Pyrenomonadales</taxon>
        <taxon>Geminigeraceae</taxon>
        <taxon>Guillardia</taxon>
    </lineage>
</organism>
<reference evidence="5" key="3">
    <citation type="submission" date="2015-06" db="UniProtKB">
        <authorList>
            <consortium name="EnsemblProtists"/>
        </authorList>
    </citation>
    <scope>IDENTIFICATION</scope>
</reference>
<evidence type="ECO:0000313" key="6">
    <source>
        <dbReference type="Proteomes" id="UP000011087"/>
    </source>
</evidence>
<dbReference type="GeneID" id="17299704"/>
<evidence type="ECO:0000259" key="3">
    <source>
        <dbReference type="Pfam" id="PF18181"/>
    </source>
</evidence>
<dbReference type="Proteomes" id="UP000011087">
    <property type="component" value="Unassembled WGS sequence"/>
</dbReference>
<feature type="region of interest" description="Disordered" evidence="1">
    <location>
        <begin position="693"/>
        <end position="720"/>
    </location>
</feature>
<keyword evidence="6" id="KW-1185">Reference proteome</keyword>
<evidence type="ECO:0000256" key="2">
    <source>
        <dbReference type="SAM" id="Phobius"/>
    </source>
</evidence>
<feature type="transmembrane region" description="Helical" evidence="2">
    <location>
        <begin position="594"/>
        <end position="613"/>
    </location>
</feature>
<keyword evidence="2" id="KW-0812">Transmembrane</keyword>
<dbReference type="EnsemblProtists" id="EKX43047">
    <property type="protein sequence ID" value="EKX43047"/>
    <property type="gene ID" value="GUITHDRAFT_140893"/>
</dbReference>
<dbReference type="RefSeq" id="XP_005830027.1">
    <property type="nucleotide sequence ID" value="XM_005829970.1"/>
</dbReference>
<feature type="compositionally biased region" description="Polar residues" evidence="1">
    <location>
        <begin position="711"/>
        <end position="720"/>
    </location>
</feature>
<dbReference type="AlphaFoldDB" id="L1J3Y7"/>
<feature type="transmembrane region" description="Helical" evidence="2">
    <location>
        <begin position="555"/>
        <end position="574"/>
    </location>
</feature>
<feature type="domain" description="SMODS and SLOG-associating 2TM effector" evidence="3">
    <location>
        <begin position="727"/>
        <end position="835"/>
    </location>
</feature>
<evidence type="ECO:0000313" key="4">
    <source>
        <dbReference type="EMBL" id="EKX43047.1"/>
    </source>
</evidence>
<protein>
    <recommendedName>
        <fullName evidence="3">SMODS and SLOG-associating 2TM effector domain-containing protein</fullName>
    </recommendedName>
</protein>
<dbReference type="KEGG" id="gtt:GUITHDRAFT_140893"/>
<dbReference type="InterPro" id="IPR025325">
    <property type="entry name" value="DUF4231"/>
</dbReference>
<evidence type="ECO:0000313" key="5">
    <source>
        <dbReference type="EnsemblProtists" id="EKX43047"/>
    </source>
</evidence>
<evidence type="ECO:0000256" key="1">
    <source>
        <dbReference type="SAM" id="MobiDB-lite"/>
    </source>
</evidence>
<accession>L1J3Y7</accession>
<reference evidence="6" key="2">
    <citation type="submission" date="2012-11" db="EMBL/GenBank/DDBJ databases">
        <authorList>
            <person name="Kuo A."/>
            <person name="Curtis B.A."/>
            <person name="Tanifuji G."/>
            <person name="Burki F."/>
            <person name="Gruber A."/>
            <person name="Irimia M."/>
            <person name="Maruyama S."/>
            <person name="Arias M.C."/>
            <person name="Ball S.G."/>
            <person name="Gile G.H."/>
            <person name="Hirakawa Y."/>
            <person name="Hopkins J.F."/>
            <person name="Rensing S.A."/>
            <person name="Schmutz J."/>
            <person name="Symeonidi A."/>
            <person name="Elias M."/>
            <person name="Eveleigh R.J."/>
            <person name="Herman E.K."/>
            <person name="Klute M.J."/>
            <person name="Nakayama T."/>
            <person name="Obornik M."/>
            <person name="Reyes-Prieto A."/>
            <person name="Armbrust E.V."/>
            <person name="Aves S.J."/>
            <person name="Beiko R.G."/>
            <person name="Coutinho P."/>
            <person name="Dacks J.B."/>
            <person name="Durnford D.G."/>
            <person name="Fast N.M."/>
            <person name="Green B.R."/>
            <person name="Grisdale C."/>
            <person name="Hempe F."/>
            <person name="Henrissat B."/>
            <person name="Hoppner M.P."/>
            <person name="Ishida K.-I."/>
            <person name="Kim E."/>
            <person name="Koreny L."/>
            <person name="Kroth P.G."/>
            <person name="Liu Y."/>
            <person name="Malik S.-B."/>
            <person name="Maier U.G."/>
            <person name="McRose D."/>
            <person name="Mock T."/>
            <person name="Neilson J.A."/>
            <person name="Onodera N.T."/>
            <person name="Poole A.M."/>
            <person name="Pritham E.J."/>
            <person name="Richards T.A."/>
            <person name="Rocap G."/>
            <person name="Roy S.W."/>
            <person name="Sarai C."/>
            <person name="Schaack S."/>
            <person name="Shirato S."/>
            <person name="Slamovits C.H."/>
            <person name="Spencer D.F."/>
            <person name="Suzuki S."/>
            <person name="Worden A.Z."/>
            <person name="Zauner S."/>
            <person name="Barry K."/>
            <person name="Bell C."/>
            <person name="Bharti A.K."/>
            <person name="Crow J.A."/>
            <person name="Grimwood J."/>
            <person name="Kramer R."/>
            <person name="Lindquist E."/>
            <person name="Lucas S."/>
            <person name="Salamov A."/>
            <person name="McFadden G.I."/>
            <person name="Lane C.E."/>
            <person name="Keeling P.J."/>
            <person name="Gray M.W."/>
            <person name="Grigoriev I.V."/>
            <person name="Archibald J.M."/>
        </authorList>
    </citation>
    <scope>NUCLEOTIDE SEQUENCE</scope>
    <source>
        <strain evidence="6">CCMP2712</strain>
    </source>
</reference>
<gene>
    <name evidence="4" type="ORF">GUITHDRAFT_140893</name>
</gene>
<reference evidence="4 6" key="1">
    <citation type="journal article" date="2012" name="Nature">
        <title>Algal genomes reveal evolutionary mosaicism and the fate of nucleomorphs.</title>
        <authorList>
            <consortium name="DOE Joint Genome Institute"/>
            <person name="Curtis B.A."/>
            <person name="Tanifuji G."/>
            <person name="Burki F."/>
            <person name="Gruber A."/>
            <person name="Irimia M."/>
            <person name="Maruyama S."/>
            <person name="Arias M.C."/>
            <person name="Ball S.G."/>
            <person name="Gile G.H."/>
            <person name="Hirakawa Y."/>
            <person name="Hopkins J.F."/>
            <person name="Kuo A."/>
            <person name="Rensing S.A."/>
            <person name="Schmutz J."/>
            <person name="Symeonidi A."/>
            <person name="Elias M."/>
            <person name="Eveleigh R.J."/>
            <person name="Herman E.K."/>
            <person name="Klute M.J."/>
            <person name="Nakayama T."/>
            <person name="Obornik M."/>
            <person name="Reyes-Prieto A."/>
            <person name="Armbrust E.V."/>
            <person name="Aves S.J."/>
            <person name="Beiko R.G."/>
            <person name="Coutinho P."/>
            <person name="Dacks J.B."/>
            <person name="Durnford D.G."/>
            <person name="Fast N.M."/>
            <person name="Green B.R."/>
            <person name="Grisdale C.J."/>
            <person name="Hempel F."/>
            <person name="Henrissat B."/>
            <person name="Hoppner M.P."/>
            <person name="Ishida K."/>
            <person name="Kim E."/>
            <person name="Koreny L."/>
            <person name="Kroth P.G."/>
            <person name="Liu Y."/>
            <person name="Malik S.B."/>
            <person name="Maier U.G."/>
            <person name="McRose D."/>
            <person name="Mock T."/>
            <person name="Neilson J.A."/>
            <person name="Onodera N.T."/>
            <person name="Poole A.M."/>
            <person name="Pritham E.J."/>
            <person name="Richards T.A."/>
            <person name="Rocap G."/>
            <person name="Roy S.W."/>
            <person name="Sarai C."/>
            <person name="Schaack S."/>
            <person name="Shirato S."/>
            <person name="Slamovits C.H."/>
            <person name="Spencer D.F."/>
            <person name="Suzuki S."/>
            <person name="Worden A.Z."/>
            <person name="Zauner S."/>
            <person name="Barry K."/>
            <person name="Bell C."/>
            <person name="Bharti A.K."/>
            <person name="Crow J.A."/>
            <person name="Grimwood J."/>
            <person name="Kramer R."/>
            <person name="Lindquist E."/>
            <person name="Lucas S."/>
            <person name="Salamov A."/>
            <person name="McFadden G.I."/>
            <person name="Lane C.E."/>
            <person name="Keeling P.J."/>
            <person name="Gray M.W."/>
            <person name="Grigoriev I.V."/>
            <person name="Archibald J.M."/>
        </authorList>
    </citation>
    <scope>NUCLEOTIDE SEQUENCE</scope>
    <source>
        <strain evidence="4 6">CCMP2712</strain>
    </source>
</reference>
<dbReference type="NCBIfam" id="NF033634">
    <property type="entry name" value="SLATT_1"/>
    <property type="match status" value="1"/>
</dbReference>
<dbReference type="InterPro" id="IPR040884">
    <property type="entry name" value="SLATT_1"/>
</dbReference>